<organism evidence="3">
    <name type="scientific">Serpula lacrymans var. lacrymans (strain S7.3)</name>
    <name type="common">Dry rot fungus</name>
    <dbReference type="NCBI Taxonomy" id="936435"/>
    <lineage>
        <taxon>Eukaryota</taxon>
        <taxon>Fungi</taxon>
        <taxon>Dikarya</taxon>
        <taxon>Basidiomycota</taxon>
        <taxon>Agaricomycotina</taxon>
        <taxon>Agaricomycetes</taxon>
        <taxon>Agaricomycetidae</taxon>
        <taxon>Boletales</taxon>
        <taxon>Coniophorineae</taxon>
        <taxon>Serpulaceae</taxon>
        <taxon>Serpula</taxon>
    </lineage>
</organism>
<dbReference type="InParanoid" id="F8QI14"/>
<dbReference type="Proteomes" id="UP000008063">
    <property type="component" value="Unassembled WGS sequence"/>
</dbReference>
<reference evidence="3" key="1">
    <citation type="journal article" date="2011" name="Science">
        <title>The plant cell wall-decomposing machinery underlies the functional diversity of forest fungi.</title>
        <authorList>
            <person name="Eastwood D.C."/>
            <person name="Floudas D."/>
            <person name="Binder M."/>
            <person name="Majcherczyk A."/>
            <person name="Schneider P."/>
            <person name="Aerts A."/>
            <person name="Asiegbu F.O."/>
            <person name="Baker S.E."/>
            <person name="Barry K."/>
            <person name="Bendiksby M."/>
            <person name="Blumentritt M."/>
            <person name="Coutinho P.M."/>
            <person name="Cullen D."/>
            <person name="de Vries R.P."/>
            <person name="Gathman A."/>
            <person name="Goodell B."/>
            <person name="Henrissat B."/>
            <person name="Ihrmark K."/>
            <person name="Kauserud H."/>
            <person name="Kohler A."/>
            <person name="LaButti K."/>
            <person name="Lapidus A."/>
            <person name="Lavin J.L."/>
            <person name="Lee Y.-H."/>
            <person name="Lindquist E."/>
            <person name="Lilly W."/>
            <person name="Lucas S."/>
            <person name="Morin E."/>
            <person name="Murat C."/>
            <person name="Oguiza J.A."/>
            <person name="Park J."/>
            <person name="Pisabarro A.G."/>
            <person name="Riley R."/>
            <person name="Rosling A."/>
            <person name="Salamov A."/>
            <person name="Schmidt O."/>
            <person name="Schmutz J."/>
            <person name="Skrede I."/>
            <person name="Stenlid J."/>
            <person name="Wiebenga A."/>
            <person name="Xie X."/>
            <person name="Kuees U."/>
            <person name="Hibbett D.S."/>
            <person name="Hoffmeister D."/>
            <person name="Hoegberg N."/>
            <person name="Martin F."/>
            <person name="Grigoriev I.V."/>
            <person name="Watkinson S.C."/>
        </authorList>
    </citation>
    <scope>NUCLEOTIDE SEQUENCE [LARGE SCALE GENOMIC DNA]</scope>
    <source>
        <strain evidence="3">strain S7.3</strain>
    </source>
</reference>
<dbReference type="HOGENOM" id="CLU_1750794_0_0_1"/>
<proteinExistence type="predicted"/>
<evidence type="ECO:0000313" key="3">
    <source>
        <dbReference type="Proteomes" id="UP000008063"/>
    </source>
</evidence>
<gene>
    <name evidence="2" type="ORF">SERLA73DRAFT_79911</name>
</gene>
<keyword evidence="3" id="KW-1185">Reference proteome</keyword>
<evidence type="ECO:0000313" key="2">
    <source>
        <dbReference type="EMBL" id="EGN92077.1"/>
    </source>
</evidence>
<accession>F8QI14</accession>
<feature type="region of interest" description="Disordered" evidence="1">
    <location>
        <begin position="20"/>
        <end position="63"/>
    </location>
</feature>
<protein>
    <submittedName>
        <fullName evidence="2">Uncharacterized protein</fullName>
    </submittedName>
</protein>
<sequence length="149" mass="17380">MVDASHRECPPARLVLAPDDHRNLYPRPLPPHRGRGGPSSTWMQMLGPARGLDASRKPQRKRAANVESLKFIYDWNNKGSRPGGKKWKTQTYIAMFQLLGPYSEAFQRLDEHEKAEKMGNLQVEFKKWKPSRKEQITLRNNFYKLYNEV</sequence>
<name>F8QI14_SERL3</name>
<evidence type="ECO:0000256" key="1">
    <source>
        <dbReference type="SAM" id="MobiDB-lite"/>
    </source>
</evidence>
<dbReference type="EMBL" id="GL945516">
    <property type="protein sequence ID" value="EGN92077.1"/>
    <property type="molecule type" value="Genomic_DNA"/>
</dbReference>
<dbReference type="AlphaFoldDB" id="F8QI14"/>